<accession>A0A4P8XPS6</accession>
<proteinExistence type="predicted"/>
<evidence type="ECO:0000313" key="2">
    <source>
        <dbReference type="Proteomes" id="UP000300879"/>
    </source>
</evidence>
<sequence length="42" mass="4848">MRLTRCIDQMMEDSRTALVQEKPLPLSLQREGQRLKNASAMT</sequence>
<gene>
    <name evidence="1" type="ORF">E6C60_4157</name>
</gene>
<dbReference type="EMBL" id="CP040396">
    <property type="protein sequence ID" value="QCT04862.1"/>
    <property type="molecule type" value="Genomic_DNA"/>
</dbReference>
<evidence type="ECO:0000313" key="1">
    <source>
        <dbReference type="EMBL" id="QCT04862.1"/>
    </source>
</evidence>
<dbReference type="Proteomes" id="UP000300879">
    <property type="component" value="Chromosome"/>
</dbReference>
<protein>
    <submittedName>
        <fullName evidence="1">Uncharacterized protein</fullName>
    </submittedName>
</protein>
<dbReference type="KEGG" id="palo:E6C60_4157"/>
<reference evidence="1 2" key="1">
    <citation type="submission" date="2019-05" db="EMBL/GenBank/DDBJ databases">
        <authorList>
            <person name="Chen C."/>
        </authorList>
    </citation>
    <scope>NUCLEOTIDE SEQUENCE [LARGE SCALE GENOMIC DNA]</scope>
    <source>
        <strain evidence="1 2">HB172198</strain>
    </source>
</reference>
<dbReference type="AlphaFoldDB" id="A0A4P8XPS6"/>
<keyword evidence="2" id="KW-1185">Reference proteome</keyword>
<name>A0A4P8XPS6_9BACL</name>
<organism evidence="1 2">
    <name type="scientific">Paenibacillus algicola</name>
    <dbReference type="NCBI Taxonomy" id="2565926"/>
    <lineage>
        <taxon>Bacteria</taxon>
        <taxon>Bacillati</taxon>
        <taxon>Bacillota</taxon>
        <taxon>Bacilli</taxon>
        <taxon>Bacillales</taxon>
        <taxon>Paenibacillaceae</taxon>
        <taxon>Paenibacillus</taxon>
    </lineage>
</organism>